<dbReference type="PROSITE" id="PS50198">
    <property type="entry name" value="PPIC_PPIASE_2"/>
    <property type="match status" value="2"/>
</dbReference>
<dbReference type="InterPro" id="IPR000297">
    <property type="entry name" value="PPIase_PpiC"/>
</dbReference>
<dbReference type="EMBL" id="FNXY01000002">
    <property type="protein sequence ID" value="SEI60359.1"/>
    <property type="molecule type" value="Genomic_DNA"/>
</dbReference>
<dbReference type="GO" id="GO:0003755">
    <property type="term" value="F:peptidyl-prolyl cis-trans isomerase activity"/>
    <property type="evidence" value="ECO:0007669"/>
    <property type="project" value="UniProtKB-KW"/>
</dbReference>
<dbReference type="PANTHER" id="PTHR47245">
    <property type="entry name" value="PEPTIDYLPROLYL ISOMERASE"/>
    <property type="match status" value="1"/>
</dbReference>
<dbReference type="OrthoDB" id="14196at2"/>
<dbReference type="Proteomes" id="UP000199532">
    <property type="component" value="Unassembled WGS sequence"/>
</dbReference>
<accession>A0A1H6RXB1</accession>
<dbReference type="RefSeq" id="WP_090334301.1">
    <property type="nucleotide sequence ID" value="NZ_FNXY01000002.1"/>
</dbReference>
<keyword evidence="1 3" id="KW-0413">Isomerase</keyword>
<dbReference type="SUPFAM" id="SSF54534">
    <property type="entry name" value="FKBP-like"/>
    <property type="match status" value="2"/>
</dbReference>
<gene>
    <name evidence="3" type="ORF">SAMN04487995_1603</name>
</gene>
<dbReference type="SUPFAM" id="SSF103088">
    <property type="entry name" value="OmpA-like"/>
    <property type="match status" value="1"/>
</dbReference>
<dbReference type="InterPro" id="IPR050245">
    <property type="entry name" value="PrsA_foldase"/>
</dbReference>
<dbReference type="Pfam" id="PF00639">
    <property type="entry name" value="Rotamase"/>
    <property type="match status" value="1"/>
</dbReference>
<organism evidence="3 4">
    <name type="scientific">Dyadobacter koreensis</name>
    <dbReference type="NCBI Taxonomy" id="408657"/>
    <lineage>
        <taxon>Bacteria</taxon>
        <taxon>Pseudomonadati</taxon>
        <taxon>Bacteroidota</taxon>
        <taxon>Cytophagia</taxon>
        <taxon>Cytophagales</taxon>
        <taxon>Spirosomataceae</taxon>
        <taxon>Dyadobacter</taxon>
    </lineage>
</organism>
<evidence type="ECO:0000256" key="1">
    <source>
        <dbReference type="PROSITE-ProRule" id="PRU00278"/>
    </source>
</evidence>
<sequence>MFKYSLMFSLLPAVIFSSCKTSAPKTQPVSEASPLIEIGNEKFSANDFLDSYAKNKFSTDSTKELTPEEYLPVYKDLKIKILEAKTEGRDTTNDYKQEINSYYDQLAKNFLVDKALVEKLSTEAYARLKQEVRASHILIAVPEDASPADTLEAYRAAIAMRGRLEEGSDFGDMASKFSKDPSAAKNRGDLGYFTAFQTVYPFETAAYTIAVGKLSQPVRSKTGYHIIKVQDRRPNRGTVRIAHIMVRVDPNATESQKVAAKAKIDDAFKKLQNGQPWESVTETYSDDKQSSKNQGLLPPFGTGQMDPAVEEAAFSLSRLNTYAAPVLSAYGWHIIKLVDKKALDSYSIMSPSLRQKVVTDSRGKVLEQSTARRLREKYSIQEFPDKFALLTPLVDSSLITGKWDYMKPVSTDWAANTLFTIEKRPYDALSFLNYVKTQQKARPKGSSPEVIFKRHYYDYLTNKLSDYEKEHLEESYPEFKAQITEIREGVLLSQLLEENVLARSLNDSTGQRNYYEKNVSHFRYPERAFATVVTAPDTATLNAVKKSLSKSPYSLERKANELIFKEGVSDVSIEQIEKLYDVYVILQKNPEYVVEISGYRSNSESESTSADRIRNVVKYLNSKNISIVRILEKDYGSFRQAVEPERNRRISFQFYSTSKKDVEKAYNSETPDAVIIQEGYFPKDNALLSQAKWETGEQTVTINGISYWIQIQKIEPARAKTFVEARGSVINEYQKLLEKQWMEKLQQKFPVKVNTQELEKIKR</sequence>
<evidence type="ECO:0000313" key="3">
    <source>
        <dbReference type="EMBL" id="SEI60359.1"/>
    </source>
</evidence>
<dbReference type="Gene3D" id="3.10.50.40">
    <property type="match status" value="2"/>
</dbReference>
<name>A0A1H6RXB1_9BACT</name>
<dbReference type="STRING" id="408657.SAMN04487995_1603"/>
<dbReference type="AlphaFoldDB" id="A0A1H6RXB1"/>
<dbReference type="Gene3D" id="3.30.1330.60">
    <property type="entry name" value="OmpA-like domain"/>
    <property type="match status" value="1"/>
</dbReference>
<keyword evidence="1" id="KW-0697">Rotamase</keyword>
<dbReference type="PROSITE" id="PS51257">
    <property type="entry name" value="PROKAR_LIPOPROTEIN"/>
    <property type="match status" value="1"/>
</dbReference>
<dbReference type="PANTHER" id="PTHR47245:SF2">
    <property type="entry name" value="PEPTIDYL-PROLYL CIS-TRANS ISOMERASE HP_0175-RELATED"/>
    <property type="match status" value="1"/>
</dbReference>
<proteinExistence type="predicted"/>
<keyword evidence="4" id="KW-1185">Reference proteome</keyword>
<protein>
    <submittedName>
        <fullName evidence="3">Peptidyl-prolyl cis-trans isomerase SurA</fullName>
    </submittedName>
</protein>
<reference evidence="3 4" key="1">
    <citation type="submission" date="2016-10" db="EMBL/GenBank/DDBJ databases">
        <authorList>
            <person name="de Groot N.N."/>
        </authorList>
    </citation>
    <scope>NUCLEOTIDE SEQUENCE [LARGE SCALE GENOMIC DNA]</scope>
    <source>
        <strain evidence="3 4">DSM 19938</strain>
    </source>
</reference>
<feature type="domain" description="PpiC" evidence="2">
    <location>
        <begin position="129"/>
        <end position="231"/>
    </location>
</feature>
<dbReference type="Pfam" id="PF13616">
    <property type="entry name" value="Rotamase_3"/>
    <property type="match status" value="1"/>
</dbReference>
<evidence type="ECO:0000259" key="2">
    <source>
        <dbReference type="PROSITE" id="PS50198"/>
    </source>
</evidence>
<dbReference type="InterPro" id="IPR036737">
    <property type="entry name" value="OmpA-like_sf"/>
</dbReference>
<feature type="domain" description="PpiC" evidence="2">
    <location>
        <begin position="236"/>
        <end position="339"/>
    </location>
</feature>
<dbReference type="InterPro" id="IPR046357">
    <property type="entry name" value="PPIase_dom_sf"/>
</dbReference>
<evidence type="ECO:0000313" key="4">
    <source>
        <dbReference type="Proteomes" id="UP000199532"/>
    </source>
</evidence>